<organism evidence="10 11">
    <name type="scientific">Candidatus Similichlamydia laticola</name>
    <dbReference type="NCBI Taxonomy" id="2170265"/>
    <lineage>
        <taxon>Bacteria</taxon>
        <taxon>Pseudomonadati</taxon>
        <taxon>Chlamydiota</taxon>
        <taxon>Chlamydiia</taxon>
        <taxon>Parachlamydiales</taxon>
        <taxon>Candidatus Parilichlamydiaceae</taxon>
        <taxon>Candidatus Similichlamydia</taxon>
    </lineage>
</organism>
<comment type="caution">
    <text evidence="10">The sequence shown here is derived from an EMBL/GenBank/DDBJ whole genome shotgun (WGS) entry which is preliminary data.</text>
</comment>
<evidence type="ECO:0000256" key="5">
    <source>
        <dbReference type="ARBA" id="ARBA00022898"/>
    </source>
</evidence>
<comment type="catalytic activity">
    <reaction evidence="8">
        <text>(sulfur carrier)-H + L-cysteine = (sulfur carrier)-SH + L-alanine</text>
        <dbReference type="Rhea" id="RHEA:43892"/>
        <dbReference type="Rhea" id="RHEA-COMP:14737"/>
        <dbReference type="Rhea" id="RHEA-COMP:14739"/>
        <dbReference type="ChEBI" id="CHEBI:29917"/>
        <dbReference type="ChEBI" id="CHEBI:35235"/>
        <dbReference type="ChEBI" id="CHEBI:57972"/>
        <dbReference type="ChEBI" id="CHEBI:64428"/>
        <dbReference type="EC" id="2.8.1.7"/>
    </reaction>
</comment>
<proteinExistence type="inferred from homology"/>
<keyword evidence="11" id="KW-1185">Reference proteome</keyword>
<comment type="similarity">
    <text evidence="2">Belongs to the class-V pyridoxal-phosphate-dependent aminotransferase family. NifS/IscS subfamily.</text>
</comment>
<dbReference type="OrthoDB" id="9808002at2"/>
<evidence type="ECO:0000313" key="10">
    <source>
        <dbReference type="EMBL" id="RDB31444.1"/>
    </source>
</evidence>
<evidence type="ECO:0000256" key="3">
    <source>
        <dbReference type="ARBA" id="ARBA00022679"/>
    </source>
</evidence>
<reference evidence="10 11" key="1">
    <citation type="submission" date="2018-07" db="EMBL/GenBank/DDBJ databases">
        <title>Comparative genomics of the Candidatus Parilichlamydiaceae reveals evidence of convergent evolution and genome reduction in the phylum Chlamydiae.</title>
        <authorList>
            <person name="Taylor-Brown A."/>
            <person name="Polkinghorne A."/>
        </authorList>
    </citation>
    <scope>NUCLEOTIDE SEQUENCE [LARGE SCALE GENOMIC DNA]</scope>
    <source>
        <strain evidence="10 11">Hat2</strain>
    </source>
</reference>
<dbReference type="Gene3D" id="3.90.1150.10">
    <property type="entry name" value="Aspartate Aminotransferase, domain 1"/>
    <property type="match status" value="1"/>
</dbReference>
<dbReference type="Proteomes" id="UP000253816">
    <property type="component" value="Unassembled WGS sequence"/>
</dbReference>
<dbReference type="InterPro" id="IPR015424">
    <property type="entry name" value="PyrdxlP-dep_Trfase"/>
</dbReference>
<keyword evidence="7" id="KW-0411">Iron-sulfur</keyword>
<dbReference type="SUPFAM" id="SSF53383">
    <property type="entry name" value="PLP-dependent transferases"/>
    <property type="match status" value="1"/>
</dbReference>
<dbReference type="GO" id="GO:0051536">
    <property type="term" value="F:iron-sulfur cluster binding"/>
    <property type="evidence" value="ECO:0007669"/>
    <property type="project" value="UniProtKB-KW"/>
</dbReference>
<evidence type="ECO:0000256" key="8">
    <source>
        <dbReference type="ARBA" id="ARBA00050776"/>
    </source>
</evidence>
<dbReference type="InterPro" id="IPR015421">
    <property type="entry name" value="PyrdxlP-dep_Trfase_major"/>
</dbReference>
<dbReference type="GO" id="GO:0031071">
    <property type="term" value="F:cysteine desulfurase activity"/>
    <property type="evidence" value="ECO:0007669"/>
    <property type="project" value="UniProtKB-EC"/>
</dbReference>
<protein>
    <submittedName>
        <fullName evidence="10">Cysteine desulfurase</fullName>
    </submittedName>
</protein>
<feature type="domain" description="Aminotransferase class V" evidence="9">
    <location>
        <begin position="2"/>
        <end position="357"/>
    </location>
</feature>
<dbReference type="PIRSF" id="PIRSF005572">
    <property type="entry name" value="NifS"/>
    <property type="match status" value="1"/>
</dbReference>
<dbReference type="PANTHER" id="PTHR11601">
    <property type="entry name" value="CYSTEINE DESULFURYLASE FAMILY MEMBER"/>
    <property type="match status" value="1"/>
</dbReference>
<dbReference type="InterPro" id="IPR015422">
    <property type="entry name" value="PyrdxlP-dep_Trfase_small"/>
</dbReference>
<dbReference type="EMBL" id="QQBG01000016">
    <property type="protein sequence ID" value="RDB31444.1"/>
    <property type="molecule type" value="Genomic_DNA"/>
</dbReference>
<name>A0A369KI47_9BACT</name>
<dbReference type="Gene3D" id="1.10.260.50">
    <property type="match status" value="1"/>
</dbReference>
<keyword evidence="4" id="KW-0479">Metal-binding</keyword>
<keyword evidence="3" id="KW-0808">Transferase</keyword>
<dbReference type="InterPro" id="IPR000192">
    <property type="entry name" value="Aminotrans_V_dom"/>
</dbReference>
<evidence type="ECO:0000256" key="4">
    <source>
        <dbReference type="ARBA" id="ARBA00022723"/>
    </source>
</evidence>
<keyword evidence="5" id="KW-0663">Pyridoxal phosphate</keyword>
<evidence type="ECO:0000256" key="7">
    <source>
        <dbReference type="ARBA" id="ARBA00023014"/>
    </source>
</evidence>
<sequence length="371" mass="40662">MIYLDNNATTPPDPEVLQLVREIEHQPLNPSSPHTWGRKAKELLLLSRKKVQSCLGVQEGLTVFCSSGTEAINLAIRGLLQEHPGHVITSACEHPSVLKTLESLQSNQNRLTVVQPGALGILTVEHILEHAREDTRLIVSSSANHETGLLTDLKSLADLTQKKGYLLVVDATAHWGRFPFTFHPGINALCLSGHKLHSIKGAALCHFHGVSPKAILTGGGQEMGLRSGTENIVAIAAMAKAMDICSLNMKDIVTNLNNLSLETRNLLEEFIPNLLWNGTGPKLPHTLNFSLPNLDADVTVFQLDMEGIAVGFGSACNFNVRTPSQVLLGMGYDLNRVNRSIRVSFSRMNTLEEVRQLCKTLRKIQFNTIAH</sequence>
<evidence type="ECO:0000256" key="2">
    <source>
        <dbReference type="ARBA" id="ARBA00006490"/>
    </source>
</evidence>
<dbReference type="InterPro" id="IPR016454">
    <property type="entry name" value="Cysteine_dSase"/>
</dbReference>
<dbReference type="RefSeq" id="WP_114544374.1">
    <property type="nucleotide sequence ID" value="NZ_QQBG01000016.1"/>
</dbReference>
<evidence type="ECO:0000259" key="9">
    <source>
        <dbReference type="Pfam" id="PF00266"/>
    </source>
</evidence>
<dbReference type="GO" id="GO:0046872">
    <property type="term" value="F:metal ion binding"/>
    <property type="evidence" value="ECO:0007669"/>
    <property type="project" value="UniProtKB-KW"/>
</dbReference>
<evidence type="ECO:0000313" key="11">
    <source>
        <dbReference type="Proteomes" id="UP000253816"/>
    </source>
</evidence>
<dbReference type="AlphaFoldDB" id="A0A369KI47"/>
<accession>A0A369KI47</accession>
<gene>
    <name evidence="10" type="ORF">HAT2_00451</name>
</gene>
<evidence type="ECO:0000256" key="6">
    <source>
        <dbReference type="ARBA" id="ARBA00023004"/>
    </source>
</evidence>
<dbReference type="Pfam" id="PF00266">
    <property type="entry name" value="Aminotran_5"/>
    <property type="match status" value="1"/>
</dbReference>
<evidence type="ECO:0000256" key="1">
    <source>
        <dbReference type="ARBA" id="ARBA00001933"/>
    </source>
</evidence>
<comment type="cofactor">
    <cofactor evidence="1">
        <name>pyridoxal 5'-phosphate</name>
        <dbReference type="ChEBI" id="CHEBI:597326"/>
    </cofactor>
</comment>
<keyword evidence="6" id="KW-0408">Iron</keyword>
<dbReference type="PANTHER" id="PTHR11601:SF34">
    <property type="entry name" value="CYSTEINE DESULFURASE"/>
    <property type="match status" value="1"/>
</dbReference>
<dbReference type="Gene3D" id="3.40.640.10">
    <property type="entry name" value="Type I PLP-dependent aspartate aminotransferase-like (Major domain)"/>
    <property type="match status" value="1"/>
</dbReference>